<evidence type="ECO:0000313" key="1">
    <source>
        <dbReference type="EMBL" id="MCI69820.1"/>
    </source>
</evidence>
<reference evidence="1 2" key="1">
    <citation type="journal article" date="2018" name="Front. Plant Sci.">
        <title>Red Clover (Trifolium pratense) and Zigzag Clover (T. medium) - A Picture of Genomic Similarities and Differences.</title>
        <authorList>
            <person name="Dluhosova J."/>
            <person name="Istvanek J."/>
            <person name="Nedelnik J."/>
            <person name="Repkova J."/>
        </authorList>
    </citation>
    <scope>NUCLEOTIDE SEQUENCE [LARGE SCALE GENOMIC DNA]</scope>
    <source>
        <strain evidence="2">cv. 10/8</strain>
        <tissue evidence="1">Leaf</tissue>
    </source>
</reference>
<dbReference type="AlphaFoldDB" id="A0A392UBM1"/>
<comment type="caution">
    <text evidence="1">The sequence shown here is derived from an EMBL/GenBank/DDBJ whole genome shotgun (WGS) entry which is preliminary data.</text>
</comment>
<name>A0A392UBM1_9FABA</name>
<evidence type="ECO:0000313" key="2">
    <source>
        <dbReference type="Proteomes" id="UP000265520"/>
    </source>
</evidence>
<keyword evidence="2" id="KW-1185">Reference proteome</keyword>
<feature type="non-terminal residue" evidence="1">
    <location>
        <position position="1"/>
    </location>
</feature>
<accession>A0A392UBM1</accession>
<organism evidence="1 2">
    <name type="scientific">Trifolium medium</name>
    <dbReference type="NCBI Taxonomy" id="97028"/>
    <lineage>
        <taxon>Eukaryota</taxon>
        <taxon>Viridiplantae</taxon>
        <taxon>Streptophyta</taxon>
        <taxon>Embryophyta</taxon>
        <taxon>Tracheophyta</taxon>
        <taxon>Spermatophyta</taxon>
        <taxon>Magnoliopsida</taxon>
        <taxon>eudicotyledons</taxon>
        <taxon>Gunneridae</taxon>
        <taxon>Pentapetalae</taxon>
        <taxon>rosids</taxon>
        <taxon>fabids</taxon>
        <taxon>Fabales</taxon>
        <taxon>Fabaceae</taxon>
        <taxon>Papilionoideae</taxon>
        <taxon>50 kb inversion clade</taxon>
        <taxon>NPAAA clade</taxon>
        <taxon>Hologalegina</taxon>
        <taxon>IRL clade</taxon>
        <taxon>Trifolieae</taxon>
        <taxon>Trifolium</taxon>
    </lineage>
</organism>
<sequence length="51" mass="5038">PSVVCLGRKAPGSGAQGAAAGQFCYFVVCLFPSQCAGRAAHCAGISGKCSF</sequence>
<dbReference type="EMBL" id="LXQA010763570">
    <property type="protein sequence ID" value="MCI69820.1"/>
    <property type="molecule type" value="Genomic_DNA"/>
</dbReference>
<proteinExistence type="predicted"/>
<dbReference type="Proteomes" id="UP000265520">
    <property type="component" value="Unassembled WGS sequence"/>
</dbReference>
<protein>
    <submittedName>
        <fullName evidence="1">Uncharacterized protein</fullName>
    </submittedName>
</protein>